<keyword evidence="2" id="KW-0597">Phosphoprotein</keyword>
<keyword evidence="8" id="KW-1015">Disulfide bond</keyword>
<dbReference type="CDD" id="cd00054">
    <property type="entry name" value="EGF_CA"/>
    <property type="match status" value="1"/>
</dbReference>
<evidence type="ECO:0000256" key="6">
    <source>
        <dbReference type="ARBA" id="ARBA00022989"/>
    </source>
</evidence>
<gene>
    <name evidence="14" type="primary">LOC114427893</name>
</gene>
<dbReference type="RefSeq" id="XP_028251919.1">
    <property type="nucleotide sequence ID" value="XM_028396118.1"/>
</dbReference>
<dbReference type="PANTHER" id="PTHR14789:SF8">
    <property type="entry name" value="C-TYPE LECTIN DOMAIN FAMILY 14 MEMBER A PRECURSOR-RELATED"/>
    <property type="match status" value="1"/>
</dbReference>
<keyword evidence="3 10" id="KW-0812">Transmembrane</keyword>
<accession>A0A6P7HTH5</accession>
<feature type="compositionally biased region" description="Low complexity" evidence="9">
    <location>
        <begin position="190"/>
        <end position="204"/>
    </location>
</feature>
<dbReference type="InterPro" id="IPR016186">
    <property type="entry name" value="C-type_lectin-like/link_sf"/>
</dbReference>
<sequence length="423" mass="46239">MSSPQGAGLTKMQVRPCCCWTFTWFVLFLLRNVSAQVSSMPRYTLHRTNATFAEAVQSCSPGVLTTIATEQEVSEILKLVSNPAPLQGESTFWVGLKKEKHTCVLPLKPLRGFTWTENGHQESQVSRWAEEPTPTCTAVRCAALKVQFDGAMVPGWGLIPVLCRRRYQFICKQKNEQMETLPEDGQTIKPATPEPEQATPESTPVLFEPSEPAAPEIRPTTSEPRPAAPEPELEPNPSDSCQHPSIPSVRSLTLDPDNSSQIRVECWSPIWLDLFCSGHPATWRMLDGSLANISTICQQCEAGFQKDASGHCVDIDECSGAGGASCRHTCLNTPGSYRCVCYNDTLCEDTATGRPDEASLSAILIPVVVAVAALVVLVLVVAVTVKCCLMRRSKRRAVETAERVALKSKDSKDSCETANERAT</sequence>
<dbReference type="SMART" id="SM00179">
    <property type="entry name" value="EGF_CA"/>
    <property type="match status" value="1"/>
</dbReference>
<dbReference type="PROSITE" id="PS50041">
    <property type="entry name" value="C_TYPE_LECTIN_2"/>
    <property type="match status" value="1"/>
</dbReference>
<dbReference type="InterPro" id="IPR016187">
    <property type="entry name" value="CTDL_fold"/>
</dbReference>
<dbReference type="Proteomes" id="UP000515145">
    <property type="component" value="Chromosome 22"/>
</dbReference>
<dbReference type="SUPFAM" id="SSF56436">
    <property type="entry name" value="C-type lectin-like"/>
    <property type="match status" value="1"/>
</dbReference>
<dbReference type="GO" id="GO:0030246">
    <property type="term" value="F:carbohydrate binding"/>
    <property type="evidence" value="ECO:0007669"/>
    <property type="project" value="UniProtKB-KW"/>
</dbReference>
<evidence type="ECO:0000259" key="12">
    <source>
        <dbReference type="PROSITE" id="PS50041"/>
    </source>
</evidence>
<protein>
    <submittedName>
        <fullName evidence="14">Complement component C1q receptor-like</fullName>
    </submittedName>
</protein>
<evidence type="ECO:0000256" key="8">
    <source>
        <dbReference type="ARBA" id="ARBA00023157"/>
    </source>
</evidence>
<feature type="region of interest" description="Disordered" evidence="9">
    <location>
        <begin position="178"/>
        <end position="253"/>
    </location>
</feature>
<dbReference type="Gene3D" id="3.10.100.10">
    <property type="entry name" value="Mannose-Binding Protein A, subunit A"/>
    <property type="match status" value="1"/>
</dbReference>
<evidence type="ECO:0000256" key="5">
    <source>
        <dbReference type="ARBA" id="ARBA00022734"/>
    </source>
</evidence>
<dbReference type="GeneID" id="114427893"/>
<reference evidence="13" key="1">
    <citation type="submission" date="2024-06" db="UniProtKB">
        <authorList>
            <consortium name="RefSeq"/>
        </authorList>
    </citation>
    <scope>NUCLEOTIDE SEQUENCE [LARGE SCALE GENOMIC DNA]</scope>
</reference>
<feature type="signal peptide" evidence="11">
    <location>
        <begin position="1"/>
        <end position="35"/>
    </location>
</feature>
<evidence type="ECO:0000256" key="9">
    <source>
        <dbReference type="SAM" id="MobiDB-lite"/>
    </source>
</evidence>
<keyword evidence="6 10" id="KW-1133">Transmembrane helix</keyword>
<name>A0A6P7HTH5_9TELE</name>
<dbReference type="SUPFAM" id="SSF57196">
    <property type="entry name" value="EGF/Laminin"/>
    <property type="match status" value="1"/>
</dbReference>
<dbReference type="GO" id="GO:0032502">
    <property type="term" value="P:developmental process"/>
    <property type="evidence" value="ECO:0007669"/>
    <property type="project" value="UniProtKB-ARBA"/>
</dbReference>
<evidence type="ECO:0000256" key="4">
    <source>
        <dbReference type="ARBA" id="ARBA00022729"/>
    </source>
</evidence>
<dbReference type="InParanoid" id="A0A6P7HTH5"/>
<dbReference type="InterPro" id="IPR001881">
    <property type="entry name" value="EGF-like_Ca-bd_dom"/>
</dbReference>
<keyword evidence="5" id="KW-0430">Lectin</keyword>
<organism evidence="13 14">
    <name type="scientific">Parambassis ranga</name>
    <name type="common">Indian glassy fish</name>
    <dbReference type="NCBI Taxonomy" id="210632"/>
    <lineage>
        <taxon>Eukaryota</taxon>
        <taxon>Metazoa</taxon>
        <taxon>Chordata</taxon>
        <taxon>Craniata</taxon>
        <taxon>Vertebrata</taxon>
        <taxon>Euteleostomi</taxon>
        <taxon>Actinopterygii</taxon>
        <taxon>Neopterygii</taxon>
        <taxon>Teleostei</taxon>
        <taxon>Neoteleostei</taxon>
        <taxon>Acanthomorphata</taxon>
        <taxon>Ovalentaria</taxon>
        <taxon>Ambassidae</taxon>
        <taxon>Parambassis</taxon>
    </lineage>
</organism>
<comment type="subcellular location">
    <subcellularLocation>
        <location evidence="1">Membrane</location>
        <topology evidence="1">Single-pass type I membrane protein</topology>
    </subcellularLocation>
</comment>
<evidence type="ECO:0000256" key="11">
    <source>
        <dbReference type="SAM" id="SignalP"/>
    </source>
</evidence>
<evidence type="ECO:0000256" key="2">
    <source>
        <dbReference type="ARBA" id="ARBA00022553"/>
    </source>
</evidence>
<keyword evidence="7 10" id="KW-0472">Membrane</keyword>
<keyword evidence="13" id="KW-1185">Reference proteome</keyword>
<dbReference type="InterPro" id="IPR051505">
    <property type="entry name" value="C-type_lectin_domain"/>
</dbReference>
<dbReference type="PROSITE" id="PS01187">
    <property type="entry name" value="EGF_CA"/>
    <property type="match status" value="1"/>
</dbReference>
<feature type="domain" description="C-type lectin" evidence="12">
    <location>
        <begin position="43"/>
        <end position="172"/>
    </location>
</feature>
<feature type="transmembrane region" description="Helical" evidence="10">
    <location>
        <begin position="363"/>
        <end position="385"/>
    </location>
</feature>
<dbReference type="AlphaFoldDB" id="A0A6P7HTH5"/>
<dbReference type="PANTHER" id="PTHR14789">
    <property type="entry name" value="CHONDROLECTIN VARIANT CHODLFDELTAE"/>
    <property type="match status" value="1"/>
</dbReference>
<dbReference type="GO" id="GO:0005509">
    <property type="term" value="F:calcium ion binding"/>
    <property type="evidence" value="ECO:0007669"/>
    <property type="project" value="InterPro"/>
</dbReference>
<evidence type="ECO:0000313" key="14">
    <source>
        <dbReference type="RefSeq" id="XP_028251919.1"/>
    </source>
</evidence>
<evidence type="ECO:0000313" key="13">
    <source>
        <dbReference type="Proteomes" id="UP000515145"/>
    </source>
</evidence>
<dbReference type="GO" id="GO:0016020">
    <property type="term" value="C:membrane"/>
    <property type="evidence" value="ECO:0007669"/>
    <property type="project" value="UniProtKB-SubCell"/>
</dbReference>
<dbReference type="Gene3D" id="2.10.25.10">
    <property type="entry name" value="Laminin"/>
    <property type="match status" value="1"/>
</dbReference>
<keyword evidence="4 11" id="KW-0732">Signal</keyword>
<dbReference type="OrthoDB" id="9890094at2759"/>
<dbReference type="InterPro" id="IPR001304">
    <property type="entry name" value="C-type_lectin-like"/>
</dbReference>
<dbReference type="InterPro" id="IPR018097">
    <property type="entry name" value="EGF_Ca-bd_CS"/>
</dbReference>
<reference evidence="14" key="2">
    <citation type="submission" date="2025-08" db="UniProtKB">
        <authorList>
            <consortium name="RefSeq"/>
        </authorList>
    </citation>
    <scope>IDENTIFICATION</scope>
</reference>
<proteinExistence type="predicted"/>
<evidence type="ECO:0000256" key="10">
    <source>
        <dbReference type="SAM" id="Phobius"/>
    </source>
</evidence>
<evidence type="ECO:0000256" key="1">
    <source>
        <dbReference type="ARBA" id="ARBA00004479"/>
    </source>
</evidence>
<evidence type="ECO:0000256" key="7">
    <source>
        <dbReference type="ARBA" id="ARBA00023136"/>
    </source>
</evidence>
<evidence type="ECO:0000256" key="3">
    <source>
        <dbReference type="ARBA" id="ARBA00022692"/>
    </source>
</evidence>
<feature type="compositionally biased region" description="Polar residues" evidence="9">
    <location>
        <begin position="239"/>
        <end position="253"/>
    </location>
</feature>
<feature type="chain" id="PRO_5028365702" evidence="11">
    <location>
        <begin position="36"/>
        <end position="423"/>
    </location>
</feature>